<sequence>MGLGKGESSDVGKPKSRKKKNDAVEETGCWVWLRFIGSCISSRSKVDSSISGISTHCELESISSTILVVQILLQVWWNLIDKNALKFKMKLLEHMDLMRRVYEGATATGKFAWTPGAAFEPVAMEDNPLLVDEEDCEDSSGLPLFQPSTQHEHTVHRSPAQEEDTRVAVHAASSAIHADDTPTSGGSKRKFNRTTHP</sequence>
<proteinExistence type="predicted"/>
<evidence type="ECO:0000313" key="2">
    <source>
        <dbReference type="Proteomes" id="UP001060215"/>
    </source>
</evidence>
<dbReference type="EMBL" id="CM045759">
    <property type="protein sequence ID" value="KAI8018754.1"/>
    <property type="molecule type" value="Genomic_DNA"/>
</dbReference>
<keyword evidence="2" id="KW-1185">Reference proteome</keyword>
<accession>A0ACC0I070</accession>
<dbReference type="Proteomes" id="UP001060215">
    <property type="component" value="Chromosome 2"/>
</dbReference>
<comment type="caution">
    <text evidence="1">The sequence shown here is derived from an EMBL/GenBank/DDBJ whole genome shotgun (WGS) entry which is preliminary data.</text>
</comment>
<reference evidence="1 2" key="1">
    <citation type="journal article" date="2022" name="Plant J.">
        <title>Chromosome-level genome of Camellia lanceoleosa provides a valuable resource for understanding genome evolution and self-incompatibility.</title>
        <authorList>
            <person name="Gong W."/>
            <person name="Xiao S."/>
            <person name="Wang L."/>
            <person name="Liao Z."/>
            <person name="Chang Y."/>
            <person name="Mo W."/>
            <person name="Hu G."/>
            <person name="Li W."/>
            <person name="Zhao G."/>
            <person name="Zhu H."/>
            <person name="Hu X."/>
            <person name="Ji K."/>
            <person name="Xiang X."/>
            <person name="Song Q."/>
            <person name="Yuan D."/>
            <person name="Jin S."/>
            <person name="Zhang L."/>
        </authorList>
    </citation>
    <scope>NUCLEOTIDE SEQUENCE [LARGE SCALE GENOMIC DNA]</scope>
    <source>
        <strain evidence="1">SQ_2022a</strain>
    </source>
</reference>
<gene>
    <name evidence="1" type="ORF">LOK49_LG04G01384</name>
</gene>
<organism evidence="1 2">
    <name type="scientific">Camellia lanceoleosa</name>
    <dbReference type="NCBI Taxonomy" id="1840588"/>
    <lineage>
        <taxon>Eukaryota</taxon>
        <taxon>Viridiplantae</taxon>
        <taxon>Streptophyta</taxon>
        <taxon>Embryophyta</taxon>
        <taxon>Tracheophyta</taxon>
        <taxon>Spermatophyta</taxon>
        <taxon>Magnoliopsida</taxon>
        <taxon>eudicotyledons</taxon>
        <taxon>Gunneridae</taxon>
        <taxon>Pentapetalae</taxon>
        <taxon>asterids</taxon>
        <taxon>Ericales</taxon>
        <taxon>Theaceae</taxon>
        <taxon>Camellia</taxon>
    </lineage>
</organism>
<name>A0ACC0I070_9ERIC</name>
<protein>
    <submittedName>
        <fullName evidence="1">Uncharacterized protein</fullName>
    </submittedName>
</protein>
<evidence type="ECO:0000313" key="1">
    <source>
        <dbReference type="EMBL" id="KAI8018754.1"/>
    </source>
</evidence>